<dbReference type="PANTHER" id="PTHR37299:SF1">
    <property type="entry name" value="STAGE 0 SPORULATION PROTEIN A HOMOLOG"/>
    <property type="match status" value="1"/>
</dbReference>
<keyword evidence="1" id="KW-1133">Transmembrane helix</keyword>
<name>A0A560HDE2_9PROT</name>
<dbReference type="GO" id="GO:0003677">
    <property type="term" value="F:DNA binding"/>
    <property type="evidence" value="ECO:0007669"/>
    <property type="project" value="InterPro"/>
</dbReference>
<dbReference type="GO" id="GO:0000156">
    <property type="term" value="F:phosphorelay response regulator activity"/>
    <property type="evidence" value="ECO:0007669"/>
    <property type="project" value="InterPro"/>
</dbReference>
<dbReference type="RefSeq" id="WP_145730224.1">
    <property type="nucleotide sequence ID" value="NZ_VITR01000003.1"/>
</dbReference>
<protein>
    <submittedName>
        <fullName evidence="3">LytTR family transcriptional regulator</fullName>
    </submittedName>
</protein>
<comment type="caution">
    <text evidence="3">The sequence shown here is derived from an EMBL/GenBank/DDBJ whole genome shotgun (WGS) entry which is preliminary data.</text>
</comment>
<dbReference type="InterPro" id="IPR007492">
    <property type="entry name" value="LytTR_DNA-bd_dom"/>
</dbReference>
<dbReference type="PIRSF" id="PIRSF031767">
    <property type="entry name" value="MHYE_LytTR"/>
    <property type="match status" value="1"/>
</dbReference>
<keyword evidence="1" id="KW-0812">Transmembrane</keyword>
<sequence>MSTAPTVGPAAQAVMLPGWRLSARGTWALVWLAFYLLPTTVNIFSVFTEHERGGASPIAPWEPISWEYSSAIGGFAALPLVYLAVNRSAWARAPWRTLGLHIVTMLGYSTVHVAIMMGLRSILYGLVGWTYHVGPLTREFPYELRKDTITYLVATAILTMGRQLVRLSRVVALVEAQQAAGAAPLPAPTPPVEPPPRLELKVGTRRVFVAPQEILQVSAAGKYVEVMTAERVHLVRRSLADIQAELPPQLFVRVHRSRLLNRAAIQRMDSRPSGDLDITLTTGLTVTASRRFKADLLEG</sequence>
<dbReference type="Proteomes" id="UP000315751">
    <property type="component" value="Unassembled WGS sequence"/>
</dbReference>
<accession>A0A560HDE2</accession>
<dbReference type="EMBL" id="VITR01000003">
    <property type="protein sequence ID" value="TWB44415.1"/>
    <property type="molecule type" value="Genomic_DNA"/>
</dbReference>
<evidence type="ECO:0000313" key="3">
    <source>
        <dbReference type="EMBL" id="TWB44415.1"/>
    </source>
</evidence>
<reference evidence="3 4" key="1">
    <citation type="submission" date="2019-06" db="EMBL/GenBank/DDBJ databases">
        <title>Genomic Encyclopedia of Type Strains, Phase IV (KMG-V): Genome sequencing to study the core and pangenomes of soil and plant-associated prokaryotes.</title>
        <authorList>
            <person name="Whitman W."/>
        </authorList>
    </citation>
    <scope>NUCLEOTIDE SEQUENCE [LARGE SCALE GENOMIC DNA]</scope>
    <source>
        <strain evidence="3 4">BR 11622</strain>
    </source>
</reference>
<evidence type="ECO:0000313" key="4">
    <source>
        <dbReference type="Proteomes" id="UP000315751"/>
    </source>
</evidence>
<gene>
    <name evidence="3" type="ORF">FBZ90_103322</name>
</gene>
<dbReference type="PROSITE" id="PS50930">
    <property type="entry name" value="HTH_LYTTR"/>
    <property type="match status" value="1"/>
</dbReference>
<evidence type="ECO:0000256" key="1">
    <source>
        <dbReference type="SAM" id="Phobius"/>
    </source>
</evidence>
<keyword evidence="4" id="KW-1185">Reference proteome</keyword>
<dbReference type="Gene3D" id="2.40.50.1020">
    <property type="entry name" value="LytTr DNA-binding domain"/>
    <property type="match status" value="1"/>
</dbReference>
<dbReference type="InterPro" id="IPR012379">
    <property type="entry name" value="LytTR_MHYE"/>
</dbReference>
<keyword evidence="1" id="KW-0472">Membrane</keyword>
<feature type="transmembrane region" description="Helical" evidence="1">
    <location>
        <begin position="106"/>
        <end position="129"/>
    </location>
</feature>
<proteinExistence type="predicted"/>
<dbReference type="InterPro" id="IPR046947">
    <property type="entry name" value="LytR-like"/>
</dbReference>
<dbReference type="AlphaFoldDB" id="A0A560HDE2"/>
<feature type="transmembrane region" description="Helical" evidence="1">
    <location>
        <begin position="68"/>
        <end position="85"/>
    </location>
</feature>
<dbReference type="SMART" id="SM00850">
    <property type="entry name" value="LytTR"/>
    <property type="match status" value="1"/>
</dbReference>
<feature type="domain" description="HTH LytTR-type" evidence="2">
    <location>
        <begin position="198"/>
        <end position="299"/>
    </location>
</feature>
<evidence type="ECO:0000259" key="2">
    <source>
        <dbReference type="PROSITE" id="PS50930"/>
    </source>
</evidence>
<dbReference type="PANTHER" id="PTHR37299">
    <property type="entry name" value="TRANSCRIPTIONAL REGULATOR-RELATED"/>
    <property type="match status" value="1"/>
</dbReference>
<organism evidence="3 4">
    <name type="scientific">Nitrospirillum amazonense</name>
    <dbReference type="NCBI Taxonomy" id="28077"/>
    <lineage>
        <taxon>Bacteria</taxon>
        <taxon>Pseudomonadati</taxon>
        <taxon>Pseudomonadota</taxon>
        <taxon>Alphaproteobacteria</taxon>
        <taxon>Rhodospirillales</taxon>
        <taxon>Azospirillaceae</taxon>
        <taxon>Nitrospirillum</taxon>
    </lineage>
</organism>
<feature type="transmembrane region" description="Helical" evidence="1">
    <location>
        <begin position="28"/>
        <end position="48"/>
    </location>
</feature>
<dbReference type="OrthoDB" id="9781059at2"/>
<dbReference type="Pfam" id="PF04397">
    <property type="entry name" value="LytTR"/>
    <property type="match status" value="1"/>
</dbReference>